<feature type="compositionally biased region" description="Low complexity" evidence="1">
    <location>
        <begin position="75"/>
        <end position="109"/>
    </location>
</feature>
<keyword evidence="2" id="KW-0732">Signal</keyword>
<accession>A0AA41U3H9</accession>
<evidence type="ECO:0000256" key="1">
    <source>
        <dbReference type="SAM" id="MobiDB-lite"/>
    </source>
</evidence>
<protein>
    <recommendedName>
        <fullName evidence="5">Right handed beta helix domain-containing protein</fullName>
    </recommendedName>
</protein>
<organism evidence="3 4">
    <name type="scientific">Yinghuangia soli</name>
    <dbReference type="NCBI Taxonomy" id="2908204"/>
    <lineage>
        <taxon>Bacteria</taxon>
        <taxon>Bacillati</taxon>
        <taxon>Actinomycetota</taxon>
        <taxon>Actinomycetes</taxon>
        <taxon>Kitasatosporales</taxon>
        <taxon>Streptomycetaceae</taxon>
        <taxon>Yinghuangia</taxon>
    </lineage>
</organism>
<sequence length="391" mass="41510">MRRQTNRRAGTRVPRLLVGALAVVLIAGCGGGADPDASAPPAASAGGAVAPQVPGTAPSTAESPTGAPAPAIGEATSAPATRTPLAPTASTSAPAAKPAANNGAWPNASNTGYKNAPGYPGSLTTFTGELESNRTYRFMRFTGKLFVGTTDRTLRNITFIGCLFESNSVDDATVAVYSENVVFDYSTFAPSKDPAPPVDYNNGYQYAIDVKRNVQLTVDHSDIWGFGNGIQIGFSSREKPFVVRNTWFHDARSDGGIDHTDAILCSDGGPTYMVIDHNTIASVGNTNGLAFQVEDNYYTDVSVTNNYFSGFGYTVNIGGNGKGNQRITFTGNTFGTDLKPMWGPLYGWGGTNVTWRNNKWRVAPGGYDKQTANDGKYWWPDGTLSTKDYTG</sequence>
<keyword evidence="4" id="KW-1185">Reference proteome</keyword>
<evidence type="ECO:0000256" key="2">
    <source>
        <dbReference type="SAM" id="SignalP"/>
    </source>
</evidence>
<dbReference type="InterPro" id="IPR011050">
    <property type="entry name" value="Pectin_lyase_fold/virulence"/>
</dbReference>
<name>A0AA41U3H9_9ACTN</name>
<evidence type="ECO:0008006" key="5">
    <source>
        <dbReference type="Google" id="ProtNLM"/>
    </source>
</evidence>
<dbReference type="AlphaFoldDB" id="A0AA41U3H9"/>
<dbReference type="SUPFAM" id="SSF51126">
    <property type="entry name" value="Pectin lyase-like"/>
    <property type="match status" value="1"/>
</dbReference>
<dbReference type="RefSeq" id="WP_235057540.1">
    <property type="nucleotide sequence ID" value="NZ_JAKFHA010000038.1"/>
</dbReference>
<evidence type="ECO:0000313" key="4">
    <source>
        <dbReference type="Proteomes" id="UP001165378"/>
    </source>
</evidence>
<feature type="chain" id="PRO_5041399815" description="Right handed beta helix domain-containing protein" evidence="2">
    <location>
        <begin position="33"/>
        <end position="391"/>
    </location>
</feature>
<dbReference type="EMBL" id="JAKFHA010000038">
    <property type="protein sequence ID" value="MCF2532768.1"/>
    <property type="molecule type" value="Genomic_DNA"/>
</dbReference>
<reference evidence="3" key="1">
    <citation type="submission" date="2022-01" db="EMBL/GenBank/DDBJ databases">
        <title>Genome-Based Taxonomic Classification of the Phylum Actinobacteria.</title>
        <authorList>
            <person name="Gao Y."/>
        </authorList>
    </citation>
    <scope>NUCLEOTIDE SEQUENCE</scope>
    <source>
        <strain evidence="3">KLBMP 8922</strain>
    </source>
</reference>
<dbReference type="PROSITE" id="PS51257">
    <property type="entry name" value="PROKAR_LIPOPROTEIN"/>
    <property type="match status" value="1"/>
</dbReference>
<gene>
    <name evidence="3" type="ORF">LZ495_36925</name>
</gene>
<comment type="caution">
    <text evidence="3">The sequence shown here is derived from an EMBL/GenBank/DDBJ whole genome shotgun (WGS) entry which is preliminary data.</text>
</comment>
<feature type="region of interest" description="Disordered" evidence="1">
    <location>
        <begin position="36"/>
        <end position="109"/>
    </location>
</feature>
<dbReference type="Proteomes" id="UP001165378">
    <property type="component" value="Unassembled WGS sequence"/>
</dbReference>
<proteinExistence type="predicted"/>
<evidence type="ECO:0000313" key="3">
    <source>
        <dbReference type="EMBL" id="MCF2532768.1"/>
    </source>
</evidence>
<feature type="signal peptide" evidence="2">
    <location>
        <begin position="1"/>
        <end position="32"/>
    </location>
</feature>
<feature type="compositionally biased region" description="Low complexity" evidence="1">
    <location>
        <begin position="36"/>
        <end position="58"/>
    </location>
</feature>